<evidence type="ECO:0000256" key="10">
    <source>
        <dbReference type="ARBA" id="ARBA00022723"/>
    </source>
</evidence>
<dbReference type="NCBIfam" id="TIGR00048">
    <property type="entry name" value="rRNA_mod_RlmN"/>
    <property type="match status" value="1"/>
</dbReference>
<keyword evidence="17" id="KW-1185">Reference proteome</keyword>
<evidence type="ECO:0000256" key="13">
    <source>
        <dbReference type="ARBA" id="ARBA00023157"/>
    </source>
</evidence>
<evidence type="ECO:0000256" key="5">
    <source>
        <dbReference type="ARBA" id="ARBA00022552"/>
    </source>
</evidence>
<dbReference type="SFLD" id="SFLDF00275">
    <property type="entry name" value="adenosine_C2_methyltransferase"/>
    <property type="match status" value="1"/>
</dbReference>
<evidence type="ECO:0000313" key="16">
    <source>
        <dbReference type="EMBL" id="MCW9713968.1"/>
    </source>
</evidence>
<reference evidence="16 17" key="1">
    <citation type="submission" date="2021-11" db="EMBL/GenBank/DDBJ databases">
        <title>Aliifidinibius sp. nov., a new bacterium isolated from saline soil.</title>
        <authorList>
            <person name="Galisteo C."/>
            <person name="De La Haba R."/>
            <person name="Sanchez-Porro C."/>
            <person name="Ventosa A."/>
        </authorList>
    </citation>
    <scope>NUCLEOTIDE SEQUENCE [LARGE SCALE GENOMIC DNA]</scope>
    <source>
        <strain evidence="16 17">KACC 190600</strain>
    </source>
</reference>
<dbReference type="PROSITE" id="PS51918">
    <property type="entry name" value="RADICAL_SAM"/>
    <property type="match status" value="1"/>
</dbReference>
<evidence type="ECO:0000256" key="7">
    <source>
        <dbReference type="ARBA" id="ARBA00022679"/>
    </source>
</evidence>
<feature type="active site" description="Proton acceptor" evidence="14">
    <location>
        <position position="101"/>
    </location>
</feature>
<keyword evidence="12 14" id="KW-0411">Iron-sulfur</keyword>
<keyword evidence="7 14" id="KW-0808">Transferase</keyword>
<feature type="binding site" evidence="14">
    <location>
        <position position="134"/>
    </location>
    <ligand>
        <name>[4Fe-4S] cluster</name>
        <dbReference type="ChEBI" id="CHEBI:49883"/>
        <note>4Fe-4S-S-AdoMet</note>
    </ligand>
</feature>
<dbReference type="InterPro" id="IPR007197">
    <property type="entry name" value="rSAM"/>
</dbReference>
<dbReference type="InterPro" id="IPR013785">
    <property type="entry name" value="Aldolase_TIM"/>
</dbReference>
<comment type="similarity">
    <text evidence="2 14">Belongs to the radical SAM superfamily. RlmN family.</text>
</comment>
<dbReference type="PANTHER" id="PTHR30544:SF5">
    <property type="entry name" value="RADICAL SAM CORE DOMAIN-CONTAINING PROTEIN"/>
    <property type="match status" value="1"/>
</dbReference>
<keyword evidence="5 14" id="KW-0698">rRNA processing</keyword>
<gene>
    <name evidence="14 16" type="primary">rlmN</name>
    <name evidence="16" type="ORF">LQ318_13740</name>
</gene>
<feature type="binding site" evidence="14">
    <location>
        <position position="131"/>
    </location>
    <ligand>
        <name>[4Fe-4S] cluster</name>
        <dbReference type="ChEBI" id="CHEBI:49883"/>
        <note>4Fe-4S-S-AdoMet</note>
    </ligand>
</feature>
<dbReference type="Pfam" id="PF21016">
    <property type="entry name" value="RlmN_N"/>
    <property type="match status" value="1"/>
</dbReference>
<comment type="caution">
    <text evidence="14">Lacks conserved residue(s) required for the propagation of feature annotation.</text>
</comment>
<keyword evidence="4 14" id="KW-0963">Cytoplasm</keyword>
<keyword evidence="6 14" id="KW-0489">Methyltransferase</keyword>
<dbReference type="InterPro" id="IPR004383">
    <property type="entry name" value="rRNA_lsu_MTrfase_RlmN/Cfr"/>
</dbReference>
<dbReference type="CDD" id="cd01335">
    <property type="entry name" value="Radical_SAM"/>
    <property type="match status" value="1"/>
</dbReference>
<evidence type="ECO:0000256" key="14">
    <source>
        <dbReference type="HAMAP-Rule" id="MF_01849"/>
    </source>
</evidence>
<dbReference type="InterPro" id="IPR048641">
    <property type="entry name" value="RlmN_N"/>
</dbReference>
<comment type="function">
    <text evidence="14">Specifically methylates position 2 of adenine 2503 in 23S rRNA and position 2 of adenine 37 in tRNAs.</text>
</comment>
<evidence type="ECO:0000313" key="17">
    <source>
        <dbReference type="Proteomes" id="UP001207337"/>
    </source>
</evidence>
<evidence type="ECO:0000259" key="15">
    <source>
        <dbReference type="PROSITE" id="PS51918"/>
    </source>
</evidence>
<comment type="subcellular location">
    <subcellularLocation>
        <location evidence="1 14">Cytoplasm</location>
    </subcellularLocation>
</comment>
<keyword evidence="13 14" id="KW-1015">Disulfide bond</keyword>
<dbReference type="InterPro" id="IPR027492">
    <property type="entry name" value="RNA_MTrfase_RlmN"/>
</dbReference>
<evidence type="ECO:0000256" key="9">
    <source>
        <dbReference type="ARBA" id="ARBA00022694"/>
    </source>
</evidence>
<feature type="domain" description="Radical SAM core" evidence="15">
    <location>
        <begin position="113"/>
        <end position="347"/>
    </location>
</feature>
<name>A0ABT3Q1I7_9BACT</name>
<organism evidence="16 17">
    <name type="scientific">Fodinibius salicampi</name>
    <dbReference type="NCBI Taxonomy" id="1920655"/>
    <lineage>
        <taxon>Bacteria</taxon>
        <taxon>Pseudomonadati</taxon>
        <taxon>Balneolota</taxon>
        <taxon>Balneolia</taxon>
        <taxon>Balneolales</taxon>
        <taxon>Balneolaceae</taxon>
        <taxon>Fodinibius</taxon>
    </lineage>
</organism>
<keyword evidence="10 14" id="KW-0479">Metal-binding</keyword>
<evidence type="ECO:0000256" key="1">
    <source>
        <dbReference type="ARBA" id="ARBA00004496"/>
    </source>
</evidence>
<dbReference type="EC" id="2.1.1.192" evidence="14"/>
<comment type="miscellaneous">
    <text evidence="14">Reaction proceeds by a ping-pong mechanism involving intermediate methylation of a conserved cysteine residue.</text>
</comment>
<evidence type="ECO:0000256" key="11">
    <source>
        <dbReference type="ARBA" id="ARBA00023004"/>
    </source>
</evidence>
<comment type="catalytic activity">
    <reaction evidence="14">
        <text>adenosine(2503) in 23S rRNA + 2 reduced [2Fe-2S]-[ferredoxin] + 2 S-adenosyl-L-methionine = 2-methyladenosine(2503) in 23S rRNA + 5'-deoxyadenosine + L-methionine + 2 oxidized [2Fe-2S]-[ferredoxin] + S-adenosyl-L-homocysteine</text>
        <dbReference type="Rhea" id="RHEA:42916"/>
        <dbReference type="Rhea" id="RHEA-COMP:10000"/>
        <dbReference type="Rhea" id="RHEA-COMP:10001"/>
        <dbReference type="Rhea" id="RHEA-COMP:10152"/>
        <dbReference type="Rhea" id="RHEA-COMP:10282"/>
        <dbReference type="ChEBI" id="CHEBI:17319"/>
        <dbReference type="ChEBI" id="CHEBI:33737"/>
        <dbReference type="ChEBI" id="CHEBI:33738"/>
        <dbReference type="ChEBI" id="CHEBI:57844"/>
        <dbReference type="ChEBI" id="CHEBI:57856"/>
        <dbReference type="ChEBI" id="CHEBI:59789"/>
        <dbReference type="ChEBI" id="CHEBI:74411"/>
        <dbReference type="ChEBI" id="CHEBI:74497"/>
        <dbReference type="EC" id="2.1.1.192"/>
    </reaction>
</comment>
<evidence type="ECO:0000256" key="3">
    <source>
        <dbReference type="ARBA" id="ARBA00022485"/>
    </source>
</evidence>
<dbReference type="GO" id="GO:0008168">
    <property type="term" value="F:methyltransferase activity"/>
    <property type="evidence" value="ECO:0007669"/>
    <property type="project" value="UniProtKB-KW"/>
</dbReference>
<comment type="cofactor">
    <cofactor evidence="14">
        <name>[4Fe-4S] cluster</name>
        <dbReference type="ChEBI" id="CHEBI:49883"/>
    </cofactor>
    <text evidence="14">Binds 1 [4Fe-4S] cluster. The cluster is coordinated with 3 cysteines and an exchangeable S-adenosyl-L-methionine.</text>
</comment>
<feature type="binding site" evidence="14">
    <location>
        <begin position="178"/>
        <end position="179"/>
    </location>
    <ligand>
        <name>S-adenosyl-L-methionine</name>
        <dbReference type="ChEBI" id="CHEBI:59789"/>
    </ligand>
</feature>
<sequence length="370" mass="42099">MTTQTHSEEKINLKDLTKQELQEFSADMGLASYRSDQLFQWLYQKGVHSFDEMTNLSKDLRIRLKEVAKVPTIEHKMQLESKDGTIKFLFELEGDEQHKVESVLIPDFYPDGAANRLTVCVSSQVGCVFGCSFCATGKMGFFRSLTHGEIVDQVQYINNLCQEKFGKGITNIVYMGMGEPLHNYEAVVNSASIIMDELSIGLSPKRITVSTVGLTKQIKQLADERQPFNLAISLHAANDEKRDEIMPINNSMNLEKLKEAVQYYYDKLHRPITYEYLLFDEFNDTKEDARQLAEIVQWVPSKVNIIMYNDVAGVELKRAREQRLDAFMQELVSRDITATVRRSRGDDIDAGCGQLAIKEGQAQGKSIRKN</sequence>
<keyword evidence="9 14" id="KW-0819">tRNA processing</keyword>
<comment type="caution">
    <text evidence="16">The sequence shown here is derived from an EMBL/GenBank/DDBJ whole genome shotgun (WGS) entry which is preliminary data.</text>
</comment>
<dbReference type="PANTHER" id="PTHR30544">
    <property type="entry name" value="23S RRNA METHYLTRANSFERASE"/>
    <property type="match status" value="1"/>
</dbReference>
<dbReference type="HAMAP" id="MF_01849">
    <property type="entry name" value="RNA_methyltr_RlmN"/>
    <property type="match status" value="1"/>
</dbReference>
<feature type="binding site" evidence="14">
    <location>
        <position position="210"/>
    </location>
    <ligand>
        <name>S-adenosyl-L-methionine</name>
        <dbReference type="ChEBI" id="CHEBI:59789"/>
    </ligand>
</feature>
<dbReference type="SUPFAM" id="SSF102114">
    <property type="entry name" value="Radical SAM enzymes"/>
    <property type="match status" value="1"/>
</dbReference>
<comment type="catalytic activity">
    <reaction evidence="14">
        <text>adenosine(37) in tRNA + 2 reduced [2Fe-2S]-[ferredoxin] + 2 S-adenosyl-L-methionine = 2-methyladenosine(37) in tRNA + 5'-deoxyadenosine + L-methionine + 2 oxidized [2Fe-2S]-[ferredoxin] + S-adenosyl-L-homocysteine</text>
        <dbReference type="Rhea" id="RHEA:43332"/>
        <dbReference type="Rhea" id="RHEA-COMP:10000"/>
        <dbReference type="Rhea" id="RHEA-COMP:10001"/>
        <dbReference type="Rhea" id="RHEA-COMP:10162"/>
        <dbReference type="Rhea" id="RHEA-COMP:10485"/>
        <dbReference type="ChEBI" id="CHEBI:17319"/>
        <dbReference type="ChEBI" id="CHEBI:33737"/>
        <dbReference type="ChEBI" id="CHEBI:33738"/>
        <dbReference type="ChEBI" id="CHEBI:57844"/>
        <dbReference type="ChEBI" id="CHEBI:57856"/>
        <dbReference type="ChEBI" id="CHEBI:59789"/>
        <dbReference type="ChEBI" id="CHEBI:74411"/>
        <dbReference type="ChEBI" id="CHEBI:74497"/>
        <dbReference type="EC" id="2.1.1.192"/>
    </reaction>
</comment>
<dbReference type="Gene3D" id="1.10.150.530">
    <property type="match status" value="1"/>
</dbReference>
<evidence type="ECO:0000256" key="12">
    <source>
        <dbReference type="ARBA" id="ARBA00023014"/>
    </source>
</evidence>
<feature type="binding site" evidence="14">
    <location>
        <position position="127"/>
    </location>
    <ligand>
        <name>[4Fe-4S] cluster</name>
        <dbReference type="ChEBI" id="CHEBI:49883"/>
        <note>4Fe-4S-S-AdoMet</note>
    </ligand>
</feature>
<evidence type="ECO:0000256" key="2">
    <source>
        <dbReference type="ARBA" id="ARBA00007544"/>
    </source>
</evidence>
<dbReference type="Gene3D" id="3.20.20.70">
    <property type="entry name" value="Aldolase class I"/>
    <property type="match status" value="1"/>
</dbReference>
<dbReference type="InterPro" id="IPR058240">
    <property type="entry name" value="rSAM_sf"/>
</dbReference>
<keyword evidence="8 14" id="KW-0949">S-adenosyl-L-methionine</keyword>
<accession>A0ABT3Q1I7</accession>
<feature type="binding site" evidence="14">
    <location>
        <begin position="233"/>
        <end position="235"/>
    </location>
    <ligand>
        <name>S-adenosyl-L-methionine</name>
        <dbReference type="ChEBI" id="CHEBI:59789"/>
    </ligand>
</feature>
<dbReference type="SFLD" id="SFLDG01062">
    <property type="entry name" value="methyltransferase_(Class_A)"/>
    <property type="match status" value="1"/>
</dbReference>
<dbReference type="GO" id="GO:0032259">
    <property type="term" value="P:methylation"/>
    <property type="evidence" value="ECO:0007669"/>
    <property type="project" value="UniProtKB-KW"/>
</dbReference>
<feature type="active site" description="S-methylcysteine intermediate" evidence="14">
    <location>
        <position position="352"/>
    </location>
</feature>
<dbReference type="EMBL" id="JAJNDC010000004">
    <property type="protein sequence ID" value="MCW9713968.1"/>
    <property type="molecule type" value="Genomic_DNA"/>
</dbReference>
<keyword evidence="3 14" id="KW-0004">4Fe-4S</keyword>
<dbReference type="InterPro" id="IPR040072">
    <property type="entry name" value="Methyltransferase_A"/>
</dbReference>
<dbReference type="PIRSF" id="PIRSF006004">
    <property type="entry name" value="CHP00048"/>
    <property type="match status" value="1"/>
</dbReference>
<protein>
    <recommendedName>
        <fullName evidence="14">Probable dual-specificity RNA methyltransferase RlmN</fullName>
        <ecNumber evidence="14">2.1.1.192</ecNumber>
    </recommendedName>
    <alternativeName>
        <fullName evidence="14">23S rRNA (adenine(2503)-C(2))-methyltransferase</fullName>
    </alternativeName>
    <alternativeName>
        <fullName evidence="14">23S rRNA m2A2503 methyltransferase</fullName>
    </alternativeName>
    <alternativeName>
        <fullName evidence="14">Ribosomal RNA large subunit methyltransferase N</fullName>
    </alternativeName>
    <alternativeName>
        <fullName evidence="14">tRNA (adenine(37)-C(2))-methyltransferase</fullName>
    </alternativeName>
    <alternativeName>
        <fullName evidence="14">tRNA m2A37 methyltransferase</fullName>
    </alternativeName>
</protein>
<proteinExistence type="inferred from homology"/>
<evidence type="ECO:0000256" key="6">
    <source>
        <dbReference type="ARBA" id="ARBA00022603"/>
    </source>
</evidence>
<keyword evidence="11 14" id="KW-0408">Iron</keyword>
<dbReference type="Pfam" id="PF04055">
    <property type="entry name" value="Radical_SAM"/>
    <property type="match status" value="1"/>
</dbReference>
<dbReference type="RefSeq" id="WP_265791023.1">
    <property type="nucleotide sequence ID" value="NZ_BAABRS010000004.1"/>
</dbReference>
<evidence type="ECO:0000256" key="8">
    <source>
        <dbReference type="ARBA" id="ARBA00022691"/>
    </source>
</evidence>
<dbReference type="Proteomes" id="UP001207337">
    <property type="component" value="Unassembled WGS sequence"/>
</dbReference>
<dbReference type="SFLD" id="SFLDS00029">
    <property type="entry name" value="Radical_SAM"/>
    <property type="match status" value="1"/>
</dbReference>
<feature type="binding site" evidence="14">
    <location>
        <position position="309"/>
    </location>
    <ligand>
        <name>S-adenosyl-L-methionine</name>
        <dbReference type="ChEBI" id="CHEBI:59789"/>
    </ligand>
</feature>
<evidence type="ECO:0000256" key="4">
    <source>
        <dbReference type="ARBA" id="ARBA00022490"/>
    </source>
</evidence>